<evidence type="ECO:0000256" key="4">
    <source>
        <dbReference type="ARBA" id="ARBA00022989"/>
    </source>
</evidence>
<feature type="transmembrane region" description="Helical" evidence="6">
    <location>
        <begin position="242"/>
        <end position="261"/>
    </location>
</feature>
<evidence type="ECO:0000256" key="6">
    <source>
        <dbReference type="SAM" id="Phobius"/>
    </source>
</evidence>
<dbReference type="PANTHER" id="PTHR34820:SF4">
    <property type="entry name" value="INNER MEMBRANE PROTEIN YEBZ"/>
    <property type="match status" value="1"/>
</dbReference>
<feature type="transmembrane region" description="Helical" evidence="6">
    <location>
        <begin position="111"/>
        <end position="129"/>
    </location>
</feature>
<proteinExistence type="predicted"/>
<keyword evidence="4 6" id="KW-1133">Transmembrane helix</keyword>
<evidence type="ECO:0000313" key="8">
    <source>
        <dbReference type="EMBL" id="HGC42258.1"/>
    </source>
</evidence>
<evidence type="ECO:0000256" key="5">
    <source>
        <dbReference type="ARBA" id="ARBA00023136"/>
    </source>
</evidence>
<dbReference type="GO" id="GO:0006825">
    <property type="term" value="P:copper ion transport"/>
    <property type="evidence" value="ECO:0007669"/>
    <property type="project" value="InterPro"/>
</dbReference>
<evidence type="ECO:0000256" key="2">
    <source>
        <dbReference type="ARBA" id="ARBA00022475"/>
    </source>
</evidence>
<evidence type="ECO:0000259" key="7">
    <source>
        <dbReference type="Pfam" id="PF05425"/>
    </source>
</evidence>
<dbReference type="AlphaFoldDB" id="A0A8J4H9G2"/>
<dbReference type="InterPro" id="IPR032694">
    <property type="entry name" value="CopC/D"/>
</dbReference>
<comment type="caution">
    <text evidence="8">The sequence shown here is derived from an EMBL/GenBank/DDBJ whole genome shotgun (WGS) entry which is preliminary data.</text>
</comment>
<feature type="transmembrane region" description="Helical" evidence="6">
    <location>
        <begin position="141"/>
        <end position="159"/>
    </location>
</feature>
<feature type="transmembrane region" description="Helical" evidence="6">
    <location>
        <begin position="210"/>
        <end position="236"/>
    </location>
</feature>
<feature type="transmembrane region" description="Helical" evidence="6">
    <location>
        <begin position="63"/>
        <end position="84"/>
    </location>
</feature>
<comment type="subcellular location">
    <subcellularLocation>
        <location evidence="1">Cell membrane</location>
        <topology evidence="1">Multi-pass membrane protein</topology>
    </subcellularLocation>
</comment>
<protein>
    <recommendedName>
        <fullName evidence="7">Copper resistance protein D domain-containing protein</fullName>
    </recommendedName>
</protein>
<evidence type="ECO:0000256" key="3">
    <source>
        <dbReference type="ARBA" id="ARBA00022692"/>
    </source>
</evidence>
<keyword evidence="5 6" id="KW-0472">Membrane</keyword>
<organism evidence="8">
    <name type="scientific">Acidicaldus sp</name>
    <dbReference type="NCBI Taxonomy" id="1872105"/>
    <lineage>
        <taxon>Bacteria</taxon>
        <taxon>Pseudomonadati</taxon>
        <taxon>Pseudomonadota</taxon>
        <taxon>Alphaproteobacteria</taxon>
        <taxon>Acetobacterales</taxon>
        <taxon>Acetobacteraceae</taxon>
        <taxon>Acidicaldus</taxon>
    </lineage>
</organism>
<dbReference type="PANTHER" id="PTHR34820">
    <property type="entry name" value="INNER MEMBRANE PROTEIN YEBZ"/>
    <property type="match status" value="1"/>
</dbReference>
<dbReference type="InterPro" id="IPR008457">
    <property type="entry name" value="Cu-R_CopD_dom"/>
</dbReference>
<name>A0A8J4H9G2_9PROT</name>
<accession>A0A8J4H9G2</accession>
<evidence type="ECO:0000256" key="1">
    <source>
        <dbReference type="ARBA" id="ARBA00004651"/>
    </source>
</evidence>
<feature type="transmembrane region" description="Helical" evidence="6">
    <location>
        <begin position="179"/>
        <end position="198"/>
    </location>
</feature>
<feature type="domain" description="Copper resistance protein D" evidence="7">
    <location>
        <begin position="203"/>
        <end position="304"/>
    </location>
</feature>
<feature type="transmembrane region" description="Helical" evidence="6">
    <location>
        <begin position="290"/>
        <end position="310"/>
    </location>
</feature>
<gene>
    <name evidence="8" type="ORF">ENY07_03410</name>
</gene>
<keyword evidence="3 6" id="KW-0812">Transmembrane</keyword>
<dbReference type="EMBL" id="DTQM01000065">
    <property type="protein sequence ID" value="HGC42258.1"/>
    <property type="molecule type" value="Genomic_DNA"/>
</dbReference>
<keyword evidence="2" id="KW-1003">Cell membrane</keyword>
<dbReference type="Pfam" id="PF05425">
    <property type="entry name" value="CopD"/>
    <property type="match status" value="1"/>
</dbReference>
<reference evidence="8" key="1">
    <citation type="journal article" date="2020" name="mSystems">
        <title>Genome- and Community-Level Interaction Insights into Carbon Utilization and Element Cycling Functions of Hydrothermarchaeota in Hydrothermal Sediment.</title>
        <authorList>
            <person name="Zhou Z."/>
            <person name="Liu Y."/>
            <person name="Xu W."/>
            <person name="Pan J."/>
            <person name="Luo Z.H."/>
            <person name="Li M."/>
        </authorList>
    </citation>
    <scope>NUCLEOTIDE SEQUENCE</scope>
    <source>
        <strain evidence="8">SpSt-997</strain>
    </source>
</reference>
<sequence length="314" mass="32244">MTGTRPKGVSISPWHPPHKAREVVEWLTIAGRFLQLAGILSAFGALLFRLLIAPRAVEGGRALPALIGASLLLALFGGLVRLLAECAVVNDAGSVAAAVAAIPEVVRFSRFGTFLAAQLAFIVLALALPGGVQAWRPVVRVALVGGTLVLAAGSGHAAALPDGEGRLLWAVETLHLFAAGGWLGGLAPLFFALGTATIERAARMVRRFSMLAMVLVGALALSALIQAVALIGGFGPLLATDYGRLALIKLGLFALLLGLAARNRLVLLPALEGAAPVPALYALRSSLARGMALGLLVLLAASLLASWGPVLPGR</sequence>
<dbReference type="GO" id="GO:0005886">
    <property type="term" value="C:plasma membrane"/>
    <property type="evidence" value="ECO:0007669"/>
    <property type="project" value="UniProtKB-SubCell"/>
</dbReference>
<feature type="transmembrane region" description="Helical" evidence="6">
    <location>
        <begin position="33"/>
        <end position="51"/>
    </location>
</feature>